<feature type="region of interest" description="Disordered" evidence="4">
    <location>
        <begin position="1"/>
        <end position="21"/>
    </location>
</feature>
<dbReference type="GO" id="GO:0016020">
    <property type="term" value="C:membrane"/>
    <property type="evidence" value="ECO:0007669"/>
    <property type="project" value="TreeGrafter"/>
</dbReference>
<feature type="domain" description="GED" evidence="5">
    <location>
        <begin position="651"/>
        <end position="742"/>
    </location>
</feature>
<dbReference type="Pfam" id="PF02212">
    <property type="entry name" value="GED"/>
    <property type="match status" value="1"/>
</dbReference>
<dbReference type="Pfam" id="PF00350">
    <property type="entry name" value="Dynamin_N"/>
    <property type="match status" value="1"/>
</dbReference>
<gene>
    <name evidence="7" type="ORF">E0L32_007597</name>
</gene>
<feature type="region of interest" description="Disordered" evidence="4">
    <location>
        <begin position="742"/>
        <end position="880"/>
    </location>
</feature>
<evidence type="ECO:0000313" key="8">
    <source>
        <dbReference type="Proteomes" id="UP000319257"/>
    </source>
</evidence>
<sequence>MAPETLPTTSPTASDGATEEEADLSLSSSALDQLNNPEAKTLLDTIDSLRDLHIGDIVSLPQIIVVGDQSSGKSSVLEAISRMPFPVKGELCTRFATELVLRKAPRTSINVSIQFANVSLFDPRPQQGASSASQWSTFDEDALPKIIEEAKERMGIRAGSSKGFSKDILRIEISSPRVYPLTLVDLPGFFHSATADQSQEGKQVVDQLAESYMKQKNSIILAVVSANNQLANQTVLEKAKKHDPGRERTMGVITKPDLPLRGSADEKKFLQLAKGQESMHKLSRGWHVLRNRSEGDESADADARDAAEERFFQTGPWSTLSSRDRGIDSFRKKLATVLLQHIQKCLPSLVSEIESNLESRQTELERLGKARSTPEELRSYLLGISEQYQRIARDGVDGKYSDAFFGGLDQDQMKLRAILRNFNRAFNKTLRLKGSKVSIKWNDADKGSDFVHHMENDDKLDFLEGFLALYDFPDPEPLSEEEVHEELQLCASINQGREFPGSPNAELIMSYFRKQSEPWLGIAERHVNLVTDYSRAFVEQLFRHVIGNDDKTLGAVLCSTADPFFQTARELLKAKLQELFRPYKQGYTLTLDDEFQTLLDDVTVQKLAKRVANVLCDEHAVDANPRGITHKQIEQTLLKSRDIQKSSEFGTEQIIDMTTAYYRMSRQTFTENVINLAVESCLIFNIPDILTFQKVNAMSEDQLRQLAAESEEVLAEREMLQQQAGLLRQALQKCRQYGRREINGMPSTFSNLSPAGTSRRHESGPRSPRPTATANGKTSTAMTNDNGSAVPTPGLFSTASTPAPSPSFSPEATRQPSSSPFGIIPTAPTSGLFGGGLSSTTTPPTGFGSGGLFGGSRASTSNNGSGFSFGNPPPTFGQRS</sequence>
<dbReference type="GO" id="GO:0008017">
    <property type="term" value="F:microtubule binding"/>
    <property type="evidence" value="ECO:0007669"/>
    <property type="project" value="TreeGrafter"/>
</dbReference>
<feature type="compositionally biased region" description="Polar residues" evidence="4">
    <location>
        <begin position="770"/>
        <end position="789"/>
    </location>
</feature>
<dbReference type="InterPro" id="IPR003130">
    <property type="entry name" value="GED"/>
</dbReference>
<evidence type="ECO:0000256" key="4">
    <source>
        <dbReference type="SAM" id="MobiDB-lite"/>
    </source>
</evidence>
<dbReference type="InterPro" id="IPR020850">
    <property type="entry name" value="GED_dom"/>
</dbReference>
<feature type="domain" description="Dynamin-type G" evidence="6">
    <location>
        <begin position="57"/>
        <end position="347"/>
    </location>
</feature>
<dbReference type="CDD" id="cd08771">
    <property type="entry name" value="DLP_1"/>
    <property type="match status" value="1"/>
</dbReference>
<dbReference type="InParanoid" id="A0A507B413"/>
<dbReference type="InterPro" id="IPR001401">
    <property type="entry name" value="Dynamin_GTPase"/>
</dbReference>
<proteinExistence type="predicted"/>
<dbReference type="SUPFAM" id="SSF52540">
    <property type="entry name" value="P-loop containing nucleoside triphosphate hydrolases"/>
    <property type="match status" value="1"/>
</dbReference>
<dbReference type="InterPro" id="IPR030381">
    <property type="entry name" value="G_DYNAMIN_dom"/>
</dbReference>
<comment type="caution">
    <text evidence="7">The sequence shown here is derived from an EMBL/GenBank/DDBJ whole genome shotgun (WGS) entry which is preliminary data.</text>
</comment>
<dbReference type="GO" id="GO:0003924">
    <property type="term" value="F:GTPase activity"/>
    <property type="evidence" value="ECO:0007669"/>
    <property type="project" value="InterPro"/>
</dbReference>
<dbReference type="STRING" id="1093900.A0A507B413"/>
<evidence type="ECO:0000256" key="1">
    <source>
        <dbReference type="ARBA" id="ARBA00022741"/>
    </source>
</evidence>
<dbReference type="FunFam" id="3.40.50.300:FF:001425">
    <property type="entry name" value="Dynamin GTPase, putative"/>
    <property type="match status" value="1"/>
</dbReference>
<feature type="compositionally biased region" description="Polar residues" evidence="4">
    <location>
        <begin position="1"/>
        <end position="15"/>
    </location>
</feature>
<feature type="region of interest" description="Disordered" evidence="4">
    <location>
        <begin position="238"/>
        <end position="257"/>
    </location>
</feature>
<keyword evidence="2" id="KW-0342">GTP-binding</keyword>
<dbReference type="PROSITE" id="PS51388">
    <property type="entry name" value="GED"/>
    <property type="match status" value="1"/>
</dbReference>
<feature type="compositionally biased region" description="Low complexity" evidence="4">
    <location>
        <begin position="796"/>
        <end position="810"/>
    </location>
</feature>
<dbReference type="OrthoDB" id="415706at2759"/>
<dbReference type="Gene3D" id="3.40.50.300">
    <property type="entry name" value="P-loop containing nucleotide triphosphate hydrolases"/>
    <property type="match status" value="1"/>
</dbReference>
<feature type="coiled-coil region" evidence="3">
    <location>
        <begin position="696"/>
        <end position="723"/>
    </location>
</feature>
<dbReference type="GO" id="GO:0005874">
    <property type="term" value="C:microtubule"/>
    <property type="evidence" value="ECO:0007669"/>
    <property type="project" value="TreeGrafter"/>
</dbReference>
<dbReference type="Proteomes" id="UP000319257">
    <property type="component" value="Unassembled WGS sequence"/>
</dbReference>
<dbReference type="GO" id="GO:0006897">
    <property type="term" value="P:endocytosis"/>
    <property type="evidence" value="ECO:0007669"/>
    <property type="project" value="TreeGrafter"/>
</dbReference>
<dbReference type="PROSITE" id="PS51718">
    <property type="entry name" value="G_DYNAMIN_2"/>
    <property type="match status" value="1"/>
</dbReference>
<feature type="compositionally biased region" description="Polar residues" evidence="4">
    <location>
        <begin position="745"/>
        <end position="756"/>
    </location>
</feature>
<keyword evidence="3" id="KW-0175">Coiled coil</keyword>
<dbReference type="PRINTS" id="PR00195">
    <property type="entry name" value="DYNAMIN"/>
</dbReference>
<evidence type="ECO:0000259" key="5">
    <source>
        <dbReference type="PROSITE" id="PS51388"/>
    </source>
</evidence>
<dbReference type="PANTHER" id="PTHR11566">
    <property type="entry name" value="DYNAMIN"/>
    <property type="match status" value="1"/>
</dbReference>
<feature type="compositionally biased region" description="Low complexity" evidence="4">
    <location>
        <begin position="855"/>
        <end position="870"/>
    </location>
</feature>
<dbReference type="PANTHER" id="PTHR11566:SF149">
    <property type="entry name" value="GTPASE, PUTATIVE (AFU_ORTHOLOGUE AFUA_6G11890)-RELATED"/>
    <property type="match status" value="1"/>
</dbReference>
<dbReference type="InterPro" id="IPR022812">
    <property type="entry name" value="Dynamin"/>
</dbReference>
<evidence type="ECO:0000313" key="7">
    <source>
        <dbReference type="EMBL" id="TPX11618.1"/>
    </source>
</evidence>
<name>A0A507B413_9PEZI</name>
<feature type="compositionally biased region" description="Pro residues" evidence="4">
    <location>
        <begin position="871"/>
        <end position="880"/>
    </location>
</feature>
<dbReference type="GO" id="GO:0016559">
    <property type="term" value="P:peroxisome fission"/>
    <property type="evidence" value="ECO:0007669"/>
    <property type="project" value="TreeGrafter"/>
</dbReference>
<dbReference type="Pfam" id="PF01031">
    <property type="entry name" value="Dynamin_M"/>
    <property type="match status" value="1"/>
</dbReference>
<dbReference type="InterPro" id="IPR000375">
    <property type="entry name" value="Dynamin_stalk"/>
</dbReference>
<dbReference type="InterPro" id="IPR027417">
    <property type="entry name" value="P-loop_NTPase"/>
</dbReference>
<evidence type="ECO:0000256" key="2">
    <source>
        <dbReference type="ARBA" id="ARBA00023134"/>
    </source>
</evidence>
<keyword evidence="8" id="KW-1185">Reference proteome</keyword>
<protein>
    <submittedName>
        <fullName evidence="7">Uncharacterized protein</fullName>
    </submittedName>
</protein>
<dbReference type="GeneID" id="41975044"/>
<evidence type="ECO:0000256" key="3">
    <source>
        <dbReference type="SAM" id="Coils"/>
    </source>
</evidence>
<keyword evidence="1" id="KW-0547">Nucleotide-binding</keyword>
<dbReference type="GO" id="GO:0000266">
    <property type="term" value="P:mitochondrial fission"/>
    <property type="evidence" value="ECO:0007669"/>
    <property type="project" value="TreeGrafter"/>
</dbReference>
<evidence type="ECO:0000259" key="6">
    <source>
        <dbReference type="PROSITE" id="PS51718"/>
    </source>
</evidence>
<dbReference type="InterPro" id="IPR045063">
    <property type="entry name" value="Dynamin_N"/>
</dbReference>
<dbReference type="GO" id="GO:0005739">
    <property type="term" value="C:mitochondrion"/>
    <property type="evidence" value="ECO:0007669"/>
    <property type="project" value="TreeGrafter"/>
</dbReference>
<organism evidence="7 8">
    <name type="scientific">Thyridium curvatum</name>
    <dbReference type="NCBI Taxonomy" id="1093900"/>
    <lineage>
        <taxon>Eukaryota</taxon>
        <taxon>Fungi</taxon>
        <taxon>Dikarya</taxon>
        <taxon>Ascomycota</taxon>
        <taxon>Pezizomycotina</taxon>
        <taxon>Sordariomycetes</taxon>
        <taxon>Sordariomycetidae</taxon>
        <taxon>Thyridiales</taxon>
        <taxon>Thyridiaceae</taxon>
        <taxon>Thyridium</taxon>
    </lineage>
</organism>
<dbReference type="GO" id="GO:0005525">
    <property type="term" value="F:GTP binding"/>
    <property type="evidence" value="ECO:0007669"/>
    <property type="project" value="InterPro"/>
</dbReference>
<feature type="compositionally biased region" description="Basic and acidic residues" evidence="4">
    <location>
        <begin position="238"/>
        <end position="249"/>
    </location>
</feature>
<reference evidence="7 8" key="1">
    <citation type="submission" date="2019-06" db="EMBL/GenBank/DDBJ databases">
        <title>Draft genome sequence of the filamentous fungus Phialemoniopsis curvata isolated from diesel fuel.</title>
        <authorList>
            <person name="Varaljay V.A."/>
            <person name="Lyon W.J."/>
            <person name="Crouch A.L."/>
            <person name="Drake C.E."/>
            <person name="Hollomon J.M."/>
            <person name="Nadeau L.J."/>
            <person name="Nunn H.S."/>
            <person name="Stevenson B.S."/>
            <person name="Bojanowski C.L."/>
            <person name="Crookes-Goodson W.J."/>
        </authorList>
    </citation>
    <scope>NUCLEOTIDE SEQUENCE [LARGE SCALE GENOMIC DNA]</scope>
    <source>
        <strain evidence="7 8">D216</strain>
    </source>
</reference>
<dbReference type="AlphaFoldDB" id="A0A507B413"/>
<dbReference type="EMBL" id="SKBQ01000047">
    <property type="protein sequence ID" value="TPX11618.1"/>
    <property type="molecule type" value="Genomic_DNA"/>
</dbReference>
<accession>A0A507B413</accession>
<dbReference type="SMART" id="SM00053">
    <property type="entry name" value="DYNc"/>
    <property type="match status" value="1"/>
</dbReference>
<dbReference type="GO" id="GO:0048312">
    <property type="term" value="P:intracellular distribution of mitochondria"/>
    <property type="evidence" value="ECO:0007669"/>
    <property type="project" value="TreeGrafter"/>
</dbReference>
<dbReference type="RefSeq" id="XP_030993329.1">
    <property type="nucleotide sequence ID" value="XM_031142359.1"/>
</dbReference>